<reference evidence="2 3" key="1">
    <citation type="submission" date="2020-08" db="EMBL/GenBank/DDBJ databases">
        <title>Genomic Encyclopedia of Type Strains, Phase IV (KMG-V): Genome sequencing to study the core and pangenomes of soil and plant-associated prokaryotes.</title>
        <authorList>
            <person name="Whitman W."/>
        </authorList>
    </citation>
    <scope>NUCLEOTIDE SEQUENCE [LARGE SCALE GENOMIC DNA]</scope>
    <source>
        <strain evidence="2 3">B3ACCR2</strain>
    </source>
</reference>
<proteinExistence type="predicted"/>
<gene>
    <name evidence="2" type="ORF">FHW14_002404</name>
</gene>
<dbReference type="PANTHER" id="PTHR34853">
    <property type="match status" value="1"/>
</dbReference>
<dbReference type="PANTHER" id="PTHR34853:SF1">
    <property type="entry name" value="LIPASE 5"/>
    <property type="match status" value="1"/>
</dbReference>
<dbReference type="Pfam" id="PF03583">
    <property type="entry name" value="LIP"/>
    <property type="match status" value="1"/>
</dbReference>
<dbReference type="EMBL" id="JACHVT010000005">
    <property type="protein sequence ID" value="MBB2987221.1"/>
    <property type="molecule type" value="Genomic_DNA"/>
</dbReference>
<keyword evidence="1" id="KW-1133">Transmembrane helix</keyword>
<dbReference type="AlphaFoldDB" id="A0A839Q3K8"/>
<feature type="transmembrane region" description="Helical" evidence="1">
    <location>
        <begin position="74"/>
        <end position="93"/>
    </location>
</feature>
<dbReference type="InterPro" id="IPR005325">
    <property type="entry name" value="DUF308_memb"/>
</dbReference>
<dbReference type="SUPFAM" id="SSF53474">
    <property type="entry name" value="alpha/beta-Hydrolases"/>
    <property type="match status" value="1"/>
</dbReference>
<protein>
    <submittedName>
        <fullName evidence="2">Uncharacterized membrane protein HdeD (DUF308 family)</fullName>
    </submittedName>
</protein>
<dbReference type="GO" id="GO:0016042">
    <property type="term" value="P:lipid catabolic process"/>
    <property type="evidence" value="ECO:0007669"/>
    <property type="project" value="InterPro"/>
</dbReference>
<name>A0A839Q3K8_9MICO</name>
<evidence type="ECO:0000313" key="3">
    <source>
        <dbReference type="Proteomes" id="UP000590811"/>
    </source>
</evidence>
<accession>A0A839Q3K8</accession>
<dbReference type="Proteomes" id="UP000590811">
    <property type="component" value="Unassembled WGS sequence"/>
</dbReference>
<feature type="transmembrane region" description="Helical" evidence="1">
    <location>
        <begin position="105"/>
        <end position="122"/>
    </location>
</feature>
<dbReference type="Gene3D" id="3.40.50.1820">
    <property type="entry name" value="alpha/beta hydrolase"/>
    <property type="match status" value="2"/>
</dbReference>
<evidence type="ECO:0000313" key="2">
    <source>
        <dbReference type="EMBL" id="MBB2987221.1"/>
    </source>
</evidence>
<dbReference type="InterPro" id="IPR005152">
    <property type="entry name" value="Lipase_secreted"/>
</dbReference>
<sequence length="578" mass="58957">MGVLLLLLGLSLALKPFASLVVLLVLVAASLVVAGGGELLRRDSPGGRHRRVGAGAHLMAAVVVLAWPGATIRVIAVAVAAALLVGGAADLLAARHLTATARYDAVVGGATSVVLGVLALAWPDVSVLVVAVLFGARVAMAGARLVVAGIRGDRVPQLAARRPRAGRRGGWLRLTGSVVGAAVAVVLVVVSVALQRNVPHPDAFYDTPEDVSAATLAQPGRLLRSEPFTSAEIPSGAAAWRILYTTTRDEGRPATASGLVIAPVSAVRGQGARPATVVAWAHGTTGFATGCAPSILTGGLAAGAMTIQDLVVERGWAMVATDYVGLGTPGPHPYLIGQGEGRSGLDAVRAAHRLTTVDLAEDTVVWGHSQGGHAALWAGILAPTYAPDVRVDGVVALAPASGLPGLVDGPGEVTGGALFAGFAVSAYAATYPDVRSSDVVRPGARILVDEMAGRCLAERSVVVSALTALSLDKPVWSGDPDSGAFGRRLHENVPVGPVEAPLLVAQGTADTLVVPTAQAAYVRARCRSGYQVDYRTYEGRGHVELVAPDSAAVTDLLAWTSDRFDDVAVSPGCSSTAR</sequence>
<comment type="caution">
    <text evidence="2">The sequence shown here is derived from an EMBL/GenBank/DDBJ whole genome shotgun (WGS) entry which is preliminary data.</text>
</comment>
<dbReference type="Pfam" id="PF03729">
    <property type="entry name" value="DUF308"/>
    <property type="match status" value="3"/>
</dbReference>
<organism evidence="2 3">
    <name type="scientific">Terracoccus luteus</name>
    <dbReference type="NCBI Taxonomy" id="53356"/>
    <lineage>
        <taxon>Bacteria</taxon>
        <taxon>Bacillati</taxon>
        <taxon>Actinomycetota</taxon>
        <taxon>Actinomycetes</taxon>
        <taxon>Micrococcales</taxon>
        <taxon>Intrasporangiaceae</taxon>
        <taxon>Terracoccus</taxon>
    </lineage>
</organism>
<feature type="transmembrane region" description="Helical" evidence="1">
    <location>
        <begin position="23"/>
        <end position="40"/>
    </location>
</feature>
<feature type="transmembrane region" description="Helical" evidence="1">
    <location>
        <begin position="128"/>
        <end position="150"/>
    </location>
</feature>
<dbReference type="GO" id="GO:0004806">
    <property type="term" value="F:triacylglycerol lipase activity"/>
    <property type="evidence" value="ECO:0007669"/>
    <property type="project" value="InterPro"/>
</dbReference>
<feature type="transmembrane region" description="Helical" evidence="1">
    <location>
        <begin position="171"/>
        <end position="194"/>
    </location>
</feature>
<keyword evidence="1" id="KW-0472">Membrane</keyword>
<keyword evidence="1" id="KW-0812">Transmembrane</keyword>
<evidence type="ECO:0000256" key="1">
    <source>
        <dbReference type="SAM" id="Phobius"/>
    </source>
</evidence>
<feature type="transmembrane region" description="Helical" evidence="1">
    <location>
        <begin position="52"/>
        <end position="68"/>
    </location>
</feature>
<dbReference type="InterPro" id="IPR029058">
    <property type="entry name" value="AB_hydrolase_fold"/>
</dbReference>